<sequence length="147" mass="16832">MGVGKRDGYYDRVDMHIRGHSSAAKRGLRADVFVVVAYTRRRRVAEMWESWLYEVFKPPFNKRRSSAEPRKPSLLSRARRRDKPVEEPVSMTQYAKLVGASPAGVSTRLAETIGGCLENGSNPEAYVDRPLPDQRARRVDCQFHIKR</sequence>
<protein>
    <submittedName>
        <fullName evidence="2">Uncharacterized protein</fullName>
    </submittedName>
</protein>
<gene>
    <name evidence="2" type="ORF">P186_1231</name>
</gene>
<dbReference type="BioCyc" id="PSP1104324:GJSN-1203-MONOMER"/>
<dbReference type="eggNOG" id="arCOG12883">
    <property type="taxonomic scope" value="Archaea"/>
</dbReference>
<reference evidence="2 3" key="1">
    <citation type="journal article" date="2012" name="J. Bacteriol.">
        <title>Complete genome sequence of strain 1860, a crenarchaeon of the genus pyrobaculum able to grow with various electron acceptors.</title>
        <authorList>
            <person name="Mardanov A.V."/>
            <person name="Gumerov V.M."/>
            <person name="Slobodkina G.B."/>
            <person name="Beletsky A.V."/>
            <person name="Bonch-Osmolovskaya E.A."/>
            <person name="Ravin N.V."/>
            <person name="Skryabin K.G."/>
        </authorList>
    </citation>
    <scope>NUCLEOTIDE SEQUENCE [LARGE SCALE GENOMIC DNA]</scope>
    <source>
        <strain evidence="2 3">1860</strain>
    </source>
</reference>
<evidence type="ECO:0000256" key="1">
    <source>
        <dbReference type="SAM" id="MobiDB-lite"/>
    </source>
</evidence>
<dbReference type="KEGG" id="pyr:P186_1231"/>
<organism evidence="2 3">
    <name type="scientific">Pyrobaculum ferrireducens</name>
    <dbReference type="NCBI Taxonomy" id="1104324"/>
    <lineage>
        <taxon>Archaea</taxon>
        <taxon>Thermoproteota</taxon>
        <taxon>Thermoprotei</taxon>
        <taxon>Thermoproteales</taxon>
        <taxon>Thermoproteaceae</taxon>
        <taxon>Pyrobaculum</taxon>
    </lineage>
</organism>
<feature type="region of interest" description="Disordered" evidence="1">
    <location>
        <begin position="62"/>
        <end position="88"/>
    </location>
</feature>
<name>G7VCX2_9CREN</name>
<dbReference type="EMBL" id="CP003098">
    <property type="protein sequence ID" value="AET32661.1"/>
    <property type="molecule type" value="Genomic_DNA"/>
</dbReference>
<evidence type="ECO:0000313" key="3">
    <source>
        <dbReference type="Proteomes" id="UP000005867"/>
    </source>
</evidence>
<proteinExistence type="predicted"/>
<keyword evidence="3" id="KW-1185">Reference proteome</keyword>
<dbReference type="HOGENOM" id="CLU_1709209_0_0_2"/>
<evidence type="ECO:0000313" key="2">
    <source>
        <dbReference type="EMBL" id="AET32661.1"/>
    </source>
</evidence>
<dbReference type="Proteomes" id="UP000005867">
    <property type="component" value="Chromosome"/>
</dbReference>
<dbReference type="AlphaFoldDB" id="G7VCX2"/>
<accession>G7VCX2</accession>